<sequence length="154" mass="17006">MPEYTTSMVSGLLVLASVLHPPTTCADEPIAAIDPHQNEEVIRFEFSGSYNVIIDGKAVARGEGSTTVELKRSLLHRLFHDFQKTIRDSNIIGDDVINGVTSLPSTIRSTNETLRMLSDPETQEALRQVESMLRLLPRTTAPKNLSTDSDPDQD</sequence>
<reference evidence="1 2" key="1">
    <citation type="submission" date="2019-02" db="EMBL/GenBank/DDBJ databases">
        <title>Deep-cultivation of Planctomycetes and their phenomic and genomic characterization uncovers novel biology.</title>
        <authorList>
            <person name="Wiegand S."/>
            <person name="Jogler M."/>
            <person name="Boedeker C."/>
            <person name="Pinto D."/>
            <person name="Vollmers J."/>
            <person name="Rivas-Marin E."/>
            <person name="Kohn T."/>
            <person name="Peeters S.H."/>
            <person name="Heuer A."/>
            <person name="Rast P."/>
            <person name="Oberbeckmann S."/>
            <person name="Bunk B."/>
            <person name="Jeske O."/>
            <person name="Meyerdierks A."/>
            <person name="Storesund J.E."/>
            <person name="Kallscheuer N."/>
            <person name="Luecker S."/>
            <person name="Lage O.M."/>
            <person name="Pohl T."/>
            <person name="Merkel B.J."/>
            <person name="Hornburger P."/>
            <person name="Mueller R.-W."/>
            <person name="Bruemmer F."/>
            <person name="Labrenz M."/>
            <person name="Spormann A.M."/>
            <person name="Op Den Camp H."/>
            <person name="Overmann J."/>
            <person name="Amann R."/>
            <person name="Jetten M.S.M."/>
            <person name="Mascher T."/>
            <person name="Medema M.H."/>
            <person name="Devos D.P."/>
            <person name="Kaster A.-K."/>
            <person name="Ovreas L."/>
            <person name="Rohde M."/>
            <person name="Galperin M.Y."/>
            <person name="Jogler C."/>
        </authorList>
    </citation>
    <scope>NUCLEOTIDE SEQUENCE [LARGE SCALE GENOMIC DNA]</scope>
    <source>
        <strain evidence="1 2">Poly59</strain>
    </source>
</reference>
<gene>
    <name evidence="1" type="ORF">Poly59_36260</name>
</gene>
<proteinExistence type="predicted"/>
<evidence type="ECO:0000313" key="2">
    <source>
        <dbReference type="Proteomes" id="UP000317977"/>
    </source>
</evidence>
<accession>A0A5C6EX41</accession>
<protein>
    <submittedName>
        <fullName evidence="1">Uncharacterized protein</fullName>
    </submittedName>
</protein>
<evidence type="ECO:0000313" key="1">
    <source>
        <dbReference type="EMBL" id="TWU52029.1"/>
    </source>
</evidence>
<organism evidence="1 2">
    <name type="scientific">Rubripirellula reticaptiva</name>
    <dbReference type="NCBI Taxonomy" id="2528013"/>
    <lineage>
        <taxon>Bacteria</taxon>
        <taxon>Pseudomonadati</taxon>
        <taxon>Planctomycetota</taxon>
        <taxon>Planctomycetia</taxon>
        <taxon>Pirellulales</taxon>
        <taxon>Pirellulaceae</taxon>
        <taxon>Rubripirellula</taxon>
    </lineage>
</organism>
<keyword evidence="2" id="KW-1185">Reference proteome</keyword>
<dbReference type="AlphaFoldDB" id="A0A5C6EX41"/>
<dbReference type="Proteomes" id="UP000317977">
    <property type="component" value="Unassembled WGS sequence"/>
</dbReference>
<dbReference type="OrthoDB" id="289866at2"/>
<name>A0A5C6EX41_9BACT</name>
<dbReference type="EMBL" id="SJPX01000003">
    <property type="protein sequence ID" value="TWU52029.1"/>
    <property type="molecule type" value="Genomic_DNA"/>
</dbReference>
<comment type="caution">
    <text evidence="1">The sequence shown here is derived from an EMBL/GenBank/DDBJ whole genome shotgun (WGS) entry which is preliminary data.</text>
</comment>